<evidence type="ECO:0000313" key="3">
    <source>
        <dbReference type="Proteomes" id="UP000765509"/>
    </source>
</evidence>
<proteinExistence type="predicted"/>
<protein>
    <submittedName>
        <fullName evidence="2">Uncharacterized protein</fullName>
    </submittedName>
</protein>
<accession>A0A9Q3CQR6</accession>
<dbReference type="AlphaFoldDB" id="A0A9Q3CQR6"/>
<feature type="compositionally biased region" description="Basic and acidic residues" evidence="1">
    <location>
        <begin position="70"/>
        <end position="102"/>
    </location>
</feature>
<dbReference type="Proteomes" id="UP000765509">
    <property type="component" value="Unassembled WGS sequence"/>
</dbReference>
<sequence length="117" mass="13682">MKEGGNVSLFIANFRTLVSRVRGWGERALIHHFMKGLPSRILHQLATNPSRIDSHRDLIDITLEVNTRYHETQKEMSNHQEKNPEALKSKEKKNFQKRDKAHSSLLNKDFMLMNSEK</sequence>
<comment type="caution">
    <text evidence="2">The sequence shown here is derived from an EMBL/GenBank/DDBJ whole genome shotgun (WGS) entry which is preliminary data.</text>
</comment>
<name>A0A9Q3CQR6_9BASI</name>
<evidence type="ECO:0000256" key="1">
    <source>
        <dbReference type="SAM" id="MobiDB-lite"/>
    </source>
</evidence>
<evidence type="ECO:0000313" key="2">
    <source>
        <dbReference type="EMBL" id="MBW0488764.1"/>
    </source>
</evidence>
<dbReference type="EMBL" id="AVOT02009758">
    <property type="protein sequence ID" value="MBW0488764.1"/>
    <property type="molecule type" value="Genomic_DNA"/>
</dbReference>
<organism evidence="2 3">
    <name type="scientific">Austropuccinia psidii MF-1</name>
    <dbReference type="NCBI Taxonomy" id="1389203"/>
    <lineage>
        <taxon>Eukaryota</taxon>
        <taxon>Fungi</taxon>
        <taxon>Dikarya</taxon>
        <taxon>Basidiomycota</taxon>
        <taxon>Pucciniomycotina</taxon>
        <taxon>Pucciniomycetes</taxon>
        <taxon>Pucciniales</taxon>
        <taxon>Sphaerophragmiaceae</taxon>
        <taxon>Austropuccinia</taxon>
    </lineage>
</organism>
<feature type="region of interest" description="Disordered" evidence="1">
    <location>
        <begin position="70"/>
        <end position="117"/>
    </location>
</feature>
<reference evidence="2" key="1">
    <citation type="submission" date="2021-03" db="EMBL/GenBank/DDBJ databases">
        <title>Draft genome sequence of rust myrtle Austropuccinia psidii MF-1, a brazilian biotype.</title>
        <authorList>
            <person name="Quecine M.C."/>
            <person name="Pachon D.M.R."/>
            <person name="Bonatelli M.L."/>
            <person name="Correr F.H."/>
            <person name="Franceschini L.M."/>
            <person name="Leite T.F."/>
            <person name="Margarido G.R.A."/>
            <person name="Almeida C.A."/>
            <person name="Ferrarezi J.A."/>
            <person name="Labate C.A."/>
        </authorList>
    </citation>
    <scope>NUCLEOTIDE SEQUENCE</scope>
    <source>
        <strain evidence="2">MF-1</strain>
    </source>
</reference>
<dbReference type="OrthoDB" id="5552562at2759"/>
<keyword evidence="3" id="KW-1185">Reference proteome</keyword>
<gene>
    <name evidence="2" type="ORF">O181_028479</name>
</gene>